<proteinExistence type="inferred from homology"/>
<evidence type="ECO:0000259" key="3">
    <source>
        <dbReference type="SMART" id="SM00645"/>
    </source>
</evidence>
<sequence>MRPDRSFSSGAVSYGDRCRRGNLAQLIRAVRPSVPARTRTAGEHKSSSDLVRSVDEYNAKATPLMSRRLFDLIEYYKRRLSEESSRKPRQHQPNQRNKRVTKQNGPQVSSTSAGRPKAMESSLTIWRGAEQVLHSSHTIGFVEKKTAGELIKITAPDVYVQMPRRRWRRERARYLAGWRGNLLRRGCGLGRRAGRGRRAGGPRGCAAAPRGAAREDVAERAPPRARHGGRGHGGEREGDQSREGRKALQRARWAAVAAMWGMVSVGNKQKDWRGITLVLAVKKTNDSDIFSGEGDGDYMELPDVSEAKGAVTPVKNQGRLGSCGAFTTVATVESIHYIKKGKLAPQLEHQLVGCVNKKETINNGGCTTEQYCPNTGQEVKCNQRYHAAMISEFKRIDDNNDPVMMAGEALHGGRRQVNHQGRLGSYQAFAAVAMVESLHRIKTAKLDPFMLGQLLKEEFRVVAAEACHQNENHLPTAYYVIAAIPLPVEVFKPRPDFSLKVESLKATEDHAVRDQVALSMRLLSLLGSPEEPANLAFSPLSFHVVLSLLTSGASGATRDKIIAFVGSASAYAHATLASKGSRGPLRHGRDVALSPNPAFADAAASDFKASVRAIGFGDNPAAARAEINDWFAKETGGFVKNLLAENAIDAHNGAARWQRRQLPLDLHEHRASTLYTAMAFGSINTLQLNRLNLRKPIFRNLCYSSDDLCSETVLCVCSLDHVFIISRGSSEKPSRHWSSAGIGLGDERHCNVLTSPAKPSGAGRRRGRLAAAIKIVC</sequence>
<dbReference type="InterPro" id="IPR000215">
    <property type="entry name" value="Serpin_fam"/>
</dbReference>
<dbReference type="Pfam" id="PF00112">
    <property type="entry name" value="Peptidase_C1"/>
    <property type="match status" value="1"/>
</dbReference>
<evidence type="ECO:0000313" key="5">
    <source>
        <dbReference type="Proteomes" id="UP000636709"/>
    </source>
</evidence>
<reference evidence="4" key="1">
    <citation type="submission" date="2020-07" db="EMBL/GenBank/DDBJ databases">
        <title>Genome sequence and genetic diversity analysis of an under-domesticated orphan crop, white fonio (Digitaria exilis).</title>
        <authorList>
            <person name="Bennetzen J.L."/>
            <person name="Chen S."/>
            <person name="Ma X."/>
            <person name="Wang X."/>
            <person name="Yssel A.E.J."/>
            <person name="Chaluvadi S.R."/>
            <person name="Johnson M."/>
            <person name="Gangashetty P."/>
            <person name="Hamidou F."/>
            <person name="Sanogo M.D."/>
            <person name="Zwaenepoel A."/>
            <person name="Wallace J."/>
            <person name="Van De Peer Y."/>
            <person name="Van Deynze A."/>
        </authorList>
    </citation>
    <scope>NUCLEOTIDE SEQUENCE</scope>
    <source>
        <tissue evidence="4">Leaves</tissue>
    </source>
</reference>
<name>A0A835ADL1_9POAL</name>
<feature type="compositionally biased region" description="Polar residues" evidence="2">
    <location>
        <begin position="102"/>
        <end position="113"/>
    </location>
</feature>
<dbReference type="AlphaFoldDB" id="A0A835ADL1"/>
<feature type="domain" description="Peptidase C1A papain C-terminal" evidence="3">
    <location>
        <begin position="301"/>
        <end position="484"/>
    </location>
</feature>
<dbReference type="SUPFAM" id="SSF56574">
    <property type="entry name" value="Serpins"/>
    <property type="match status" value="1"/>
</dbReference>
<dbReference type="GO" id="GO:0005615">
    <property type="term" value="C:extracellular space"/>
    <property type="evidence" value="ECO:0007669"/>
    <property type="project" value="InterPro"/>
</dbReference>
<gene>
    <name evidence="4" type="ORF">HU200_058006</name>
</gene>
<dbReference type="EMBL" id="JACEFO010002444">
    <property type="protein sequence ID" value="KAF8660423.1"/>
    <property type="molecule type" value="Genomic_DNA"/>
</dbReference>
<dbReference type="GO" id="GO:0008234">
    <property type="term" value="F:cysteine-type peptidase activity"/>
    <property type="evidence" value="ECO:0007669"/>
    <property type="project" value="InterPro"/>
</dbReference>
<dbReference type="Gene3D" id="3.90.70.10">
    <property type="entry name" value="Cysteine proteinases"/>
    <property type="match status" value="1"/>
</dbReference>
<dbReference type="PANTHER" id="PTHR11461">
    <property type="entry name" value="SERINE PROTEASE INHIBITOR, SERPIN"/>
    <property type="match status" value="1"/>
</dbReference>
<dbReference type="Gene3D" id="3.30.497.10">
    <property type="entry name" value="Antithrombin, subunit I, domain 2"/>
    <property type="match status" value="1"/>
</dbReference>
<evidence type="ECO:0000256" key="1">
    <source>
        <dbReference type="ARBA" id="ARBA00009500"/>
    </source>
</evidence>
<dbReference type="InterPro" id="IPR042178">
    <property type="entry name" value="Serpin_sf_1"/>
</dbReference>
<feature type="region of interest" description="Disordered" evidence="2">
    <location>
        <begin position="81"/>
        <end position="119"/>
    </location>
</feature>
<dbReference type="InterPro" id="IPR038765">
    <property type="entry name" value="Papain-like_cys_pep_sf"/>
</dbReference>
<feature type="region of interest" description="Disordered" evidence="2">
    <location>
        <begin position="192"/>
        <end position="247"/>
    </location>
</feature>
<evidence type="ECO:0000313" key="4">
    <source>
        <dbReference type="EMBL" id="KAF8660423.1"/>
    </source>
</evidence>
<keyword evidence="5" id="KW-1185">Reference proteome</keyword>
<dbReference type="InterPro" id="IPR000668">
    <property type="entry name" value="Peptidase_C1A_C"/>
</dbReference>
<dbReference type="InterPro" id="IPR036186">
    <property type="entry name" value="Serpin_sf"/>
</dbReference>
<organism evidence="4 5">
    <name type="scientific">Digitaria exilis</name>
    <dbReference type="NCBI Taxonomy" id="1010633"/>
    <lineage>
        <taxon>Eukaryota</taxon>
        <taxon>Viridiplantae</taxon>
        <taxon>Streptophyta</taxon>
        <taxon>Embryophyta</taxon>
        <taxon>Tracheophyta</taxon>
        <taxon>Spermatophyta</taxon>
        <taxon>Magnoliopsida</taxon>
        <taxon>Liliopsida</taxon>
        <taxon>Poales</taxon>
        <taxon>Poaceae</taxon>
        <taxon>PACMAD clade</taxon>
        <taxon>Panicoideae</taxon>
        <taxon>Panicodae</taxon>
        <taxon>Paniceae</taxon>
        <taxon>Anthephorinae</taxon>
        <taxon>Digitaria</taxon>
    </lineage>
</organism>
<dbReference type="SUPFAM" id="SSF54001">
    <property type="entry name" value="Cysteine proteinases"/>
    <property type="match status" value="1"/>
</dbReference>
<dbReference type="PANTHER" id="PTHR11461:SF330">
    <property type="entry name" value="OS05G0511800 PROTEIN"/>
    <property type="match status" value="1"/>
</dbReference>
<dbReference type="GO" id="GO:0004867">
    <property type="term" value="F:serine-type endopeptidase inhibitor activity"/>
    <property type="evidence" value="ECO:0007669"/>
    <property type="project" value="InterPro"/>
</dbReference>
<dbReference type="GO" id="GO:0006508">
    <property type="term" value="P:proteolysis"/>
    <property type="evidence" value="ECO:0007669"/>
    <property type="project" value="InterPro"/>
</dbReference>
<protein>
    <recommendedName>
        <fullName evidence="3">Peptidase C1A papain C-terminal domain-containing protein</fullName>
    </recommendedName>
</protein>
<comment type="caution">
    <text evidence="4">The sequence shown here is derived from an EMBL/GenBank/DDBJ whole genome shotgun (WGS) entry which is preliminary data.</text>
</comment>
<feature type="compositionally biased region" description="Basic and acidic residues" evidence="2">
    <location>
        <begin position="212"/>
        <end position="222"/>
    </location>
</feature>
<evidence type="ECO:0000256" key="2">
    <source>
        <dbReference type="SAM" id="MobiDB-lite"/>
    </source>
</evidence>
<dbReference type="InterPro" id="IPR023796">
    <property type="entry name" value="Serpin_dom"/>
</dbReference>
<accession>A0A835ADL1</accession>
<comment type="similarity">
    <text evidence="1">Belongs to the serpin family.</text>
</comment>
<dbReference type="SMART" id="SM00645">
    <property type="entry name" value="Pept_C1"/>
    <property type="match status" value="1"/>
</dbReference>
<feature type="compositionally biased region" description="Basic and acidic residues" evidence="2">
    <location>
        <begin position="232"/>
        <end position="246"/>
    </location>
</feature>
<dbReference type="Pfam" id="PF00079">
    <property type="entry name" value="Serpin"/>
    <property type="match status" value="1"/>
</dbReference>
<dbReference type="Proteomes" id="UP000636709">
    <property type="component" value="Unassembled WGS sequence"/>
</dbReference>